<organism evidence="6 7">
    <name type="scientific">Panaeolus cyanescens</name>
    <dbReference type="NCBI Taxonomy" id="181874"/>
    <lineage>
        <taxon>Eukaryota</taxon>
        <taxon>Fungi</taxon>
        <taxon>Dikarya</taxon>
        <taxon>Basidiomycota</taxon>
        <taxon>Agaricomycotina</taxon>
        <taxon>Agaricomycetes</taxon>
        <taxon>Agaricomycetidae</taxon>
        <taxon>Agaricales</taxon>
        <taxon>Agaricineae</taxon>
        <taxon>Galeropsidaceae</taxon>
        <taxon>Panaeolus</taxon>
    </lineage>
</organism>
<dbReference type="GO" id="GO:0004869">
    <property type="term" value="F:cysteine-type endopeptidase inhibitor activity"/>
    <property type="evidence" value="ECO:0007669"/>
    <property type="project" value="UniProtKB-KW"/>
</dbReference>
<keyword evidence="7" id="KW-1185">Reference proteome</keyword>
<evidence type="ECO:0008006" key="8">
    <source>
        <dbReference type="Google" id="ProtNLM"/>
    </source>
</evidence>
<dbReference type="AlphaFoldDB" id="A0A409YBG3"/>
<evidence type="ECO:0000256" key="1">
    <source>
        <dbReference type="ARBA" id="ARBA00011738"/>
    </source>
</evidence>
<dbReference type="EMBL" id="NHTK01001315">
    <property type="protein sequence ID" value="PPR00354.1"/>
    <property type="molecule type" value="Genomic_DNA"/>
</dbReference>
<accession>A0A409YBG3</accession>
<dbReference type="Pfam" id="PF10467">
    <property type="entry name" value="Inhibitor_I48"/>
    <property type="match status" value="1"/>
</dbReference>
<dbReference type="InParanoid" id="A0A409YBG3"/>
<evidence type="ECO:0000256" key="3">
    <source>
        <dbReference type="ARBA" id="ARBA00022704"/>
    </source>
</evidence>
<gene>
    <name evidence="6" type="ORF">CVT24_004390</name>
</gene>
<comment type="subunit">
    <text evidence="1">Homodimer.</text>
</comment>
<proteinExistence type="inferred from homology"/>
<keyword evidence="2" id="KW-0646">Protease inhibitor</keyword>
<reference evidence="6 7" key="1">
    <citation type="journal article" date="2018" name="Evol. Lett.">
        <title>Horizontal gene cluster transfer increased hallucinogenic mushroom diversity.</title>
        <authorList>
            <person name="Reynolds H.T."/>
            <person name="Vijayakumar V."/>
            <person name="Gluck-Thaler E."/>
            <person name="Korotkin H.B."/>
            <person name="Matheny P.B."/>
            <person name="Slot J.C."/>
        </authorList>
    </citation>
    <scope>NUCLEOTIDE SEQUENCE [LARGE SCALE GENOMIC DNA]</scope>
    <source>
        <strain evidence="6 7">2629</strain>
    </source>
</reference>
<sequence length="179" mass="19348">MTLPDIDSVFEIRYNPGDANNQLVGGMYATAAGYGAPIYGEAQNPSATGTQKWRLQQVDGKPGVVQIIAVEPLPLHIGGMEPIALPPAVGWGIKRGEDGAPSRIITLEANTAEFILRPWGDQQDPNVFNVVIQRPSARPVSLHLANVVALDERTEALTVEGHLFPNPTNPPPQWQFIKA</sequence>
<evidence type="ECO:0000313" key="7">
    <source>
        <dbReference type="Proteomes" id="UP000284842"/>
    </source>
</evidence>
<comment type="function">
    <text evidence="4">Binds and inhibits cysteine proteinases. Inhibits most strongly papain and cathepsin L, more weakly bromelain and cathepsin B while it is completely ineffective against cathepsin H.</text>
</comment>
<evidence type="ECO:0000256" key="5">
    <source>
        <dbReference type="ARBA" id="ARBA00025775"/>
    </source>
</evidence>
<dbReference type="InterPro" id="IPR019508">
    <property type="entry name" value="Prot_inh_I48_clitocypin"/>
</dbReference>
<evidence type="ECO:0000313" key="6">
    <source>
        <dbReference type="EMBL" id="PPR00354.1"/>
    </source>
</evidence>
<protein>
    <recommendedName>
        <fullName evidence="8">Ricin B lectin domain-containing protein</fullName>
    </recommendedName>
</protein>
<evidence type="ECO:0000256" key="2">
    <source>
        <dbReference type="ARBA" id="ARBA00022690"/>
    </source>
</evidence>
<comment type="similarity">
    <text evidence="5">Belongs to the protease inhibitor I48 family.</text>
</comment>
<comment type="caution">
    <text evidence="6">The sequence shown here is derived from an EMBL/GenBank/DDBJ whole genome shotgun (WGS) entry which is preliminary data.</text>
</comment>
<dbReference type="Proteomes" id="UP000284842">
    <property type="component" value="Unassembled WGS sequence"/>
</dbReference>
<evidence type="ECO:0000256" key="4">
    <source>
        <dbReference type="ARBA" id="ARBA00024855"/>
    </source>
</evidence>
<dbReference type="Gene3D" id="2.80.10.50">
    <property type="match status" value="1"/>
</dbReference>
<keyword evidence="3" id="KW-0789">Thiol protease inhibitor</keyword>
<name>A0A409YBG3_9AGAR</name>